<dbReference type="PANTHER" id="PTHR32063:SF0">
    <property type="entry name" value="SWARMING MOTILITY PROTEIN SWRC"/>
    <property type="match status" value="1"/>
</dbReference>
<feature type="transmembrane region" description="Helical" evidence="2">
    <location>
        <begin position="409"/>
        <end position="429"/>
    </location>
</feature>
<keyword evidence="2" id="KW-1133">Transmembrane helix</keyword>
<feature type="region of interest" description="Disordered" evidence="1">
    <location>
        <begin position="252"/>
        <end position="309"/>
    </location>
</feature>
<dbReference type="GO" id="GO:0005886">
    <property type="term" value="C:plasma membrane"/>
    <property type="evidence" value="ECO:0007669"/>
    <property type="project" value="TreeGrafter"/>
</dbReference>
<sequence>MIKKMLQFSLGNKFAIFLMVILVVLGGLYASAKMKLELLPDVESPMITVQTSMPGATPETVKEDVSDKIDDQVRSMASVKNVTAQSIQNASMVTVEYEESVDLDKAENDLKKEIDKIKFDEGIEEPELSRNSMDAFPIVAYSFTTKDNNLKDTTNKINHQLIPKLQTIDGVQNAQLNGQTSREVSIKFNQDKLESNGLTKDSIEQYLKSATSETPLGLFQFNNTEKSVVIDGEFTSVDALKNLDIPLSVGASSGAAQSQSEGDSSDQMMQESNGQSEPQTSANAQAQSDSSSLSSQSEEAEIPSVKLKDIADVTAGDERESISKTNGKDAVNVQITKAQDANTVQVAKDTKKEIDKLIKENPDMVATKVMDTAKPIEDALYTMIEKAILGTIVAIIVILLFLRNIRTTAIAVVSIPMSILIAMVALKLSDVSLNILTLGALTVAIGRVIDDSIVVVENIYRRLSDRNESLSGDRLIVSATSEVFKPIMSSTIVTIIVFLPLAFVTGSVGEMFRPFALAIAFSLLASLLVSITIVPALSATFFKKGVKNHKEESLGFIGRKYKTILKWSLNHKWLVILISTIILIASIGLGAAKLGTSFISTGEDKFMALTYTPKPGETEKGVLNHAEQVQKYLNKKDKVKTVQYSVGGASPTDPTGSSNSMAIMVEYDSDTPNFDEEPDKVLQHIEKFKHPGEWANQDMGTGGSNNKLEVSVTGPTLEAIKGTVNKVEDEMKDVSGMANVKSDLTQTYDQYNIKVDQNEAAKYGLSASQLAMTLNQNTPEQSVTTVKEKGKSIDVKIKEDKETDWSKEKLENTKLQTPIGRTIELSDIATLEQTKTPNKIETKAGDYTATVSAKVTNDDVGGTAQKVLSKVNDLDTPTNVKINVGGANEDISNAITQLAFAMLAAIIIVYLVLVLTFKGALAPFTILFSLPYTVIGVVLALVITGETISVPSMIGMLMLIGIVVTNAIVLIDRVINKQKQGLEMKEALLEAGGTRIRPILMTALATIGALAPMLFGEDSSIIISKGMAATVVGGLISSTLLTLIVVPVIYEILFTLKDKVTRKKK</sequence>
<dbReference type="SUPFAM" id="SSF82693">
    <property type="entry name" value="Multidrug efflux transporter AcrB pore domain, PN1, PN2, PC1 and PC2 subdomains"/>
    <property type="match status" value="2"/>
</dbReference>
<comment type="caution">
    <text evidence="3">The sequence shown here is derived from an EMBL/GenBank/DDBJ whole genome shotgun (WGS) entry which is preliminary data.</text>
</comment>
<dbReference type="EMBL" id="QXUF01000082">
    <property type="protein sequence ID" value="RIM98837.1"/>
    <property type="molecule type" value="Genomic_DNA"/>
</dbReference>
<gene>
    <name evidence="3" type="ORF">BU112_10780</name>
</gene>
<feature type="compositionally biased region" description="Low complexity" evidence="1">
    <location>
        <begin position="252"/>
        <end position="267"/>
    </location>
</feature>
<evidence type="ECO:0000313" key="4">
    <source>
        <dbReference type="Proteomes" id="UP000286317"/>
    </source>
</evidence>
<dbReference type="Gene3D" id="3.30.70.1320">
    <property type="entry name" value="Multidrug efflux transporter AcrB pore domain like"/>
    <property type="match status" value="2"/>
</dbReference>
<feature type="transmembrane region" description="Helical" evidence="2">
    <location>
        <begin position="515"/>
        <end position="542"/>
    </location>
</feature>
<evidence type="ECO:0000256" key="1">
    <source>
        <dbReference type="SAM" id="MobiDB-lite"/>
    </source>
</evidence>
<feature type="transmembrane region" description="Helical" evidence="2">
    <location>
        <begin position="435"/>
        <end position="456"/>
    </location>
</feature>
<evidence type="ECO:0000313" key="3">
    <source>
        <dbReference type="EMBL" id="RIM98837.1"/>
    </source>
</evidence>
<dbReference type="Gene3D" id="3.30.70.1440">
    <property type="entry name" value="Multidrug efflux transporter AcrB pore domain"/>
    <property type="match status" value="1"/>
</dbReference>
<dbReference type="Gene3D" id="3.30.70.1430">
    <property type="entry name" value="Multidrug efflux transporter AcrB pore domain"/>
    <property type="match status" value="2"/>
</dbReference>
<dbReference type="PRINTS" id="PR00702">
    <property type="entry name" value="ACRIFLAVINRP"/>
</dbReference>
<dbReference type="InterPro" id="IPR027463">
    <property type="entry name" value="AcrB_DN_DC_subdom"/>
</dbReference>
<keyword evidence="2" id="KW-0472">Membrane</keyword>
<feature type="transmembrane region" description="Helical" evidence="2">
    <location>
        <begin position="1035"/>
        <end position="1056"/>
    </location>
</feature>
<feature type="compositionally biased region" description="Polar residues" evidence="1">
    <location>
        <begin position="268"/>
        <end position="280"/>
    </location>
</feature>
<feature type="transmembrane region" description="Helical" evidence="2">
    <location>
        <begin position="898"/>
        <end position="917"/>
    </location>
</feature>
<proteinExistence type="predicted"/>
<keyword evidence="4" id="KW-1185">Reference proteome</keyword>
<dbReference type="OrthoDB" id="9757876at2"/>
<protein>
    <submittedName>
        <fullName evidence="3">Efflux RND transporter permease subunit</fullName>
    </submittedName>
</protein>
<feature type="transmembrane region" description="Helical" evidence="2">
    <location>
        <begin position="950"/>
        <end position="975"/>
    </location>
</feature>
<accession>A0A418IDQ2</accession>
<dbReference type="GO" id="GO:0042910">
    <property type="term" value="F:xenobiotic transmembrane transporter activity"/>
    <property type="evidence" value="ECO:0007669"/>
    <property type="project" value="TreeGrafter"/>
</dbReference>
<name>A0A418IDQ2_9STAP</name>
<keyword evidence="2" id="KW-0812">Transmembrane</keyword>
<dbReference type="RefSeq" id="WP_119584758.1">
    <property type="nucleotide sequence ID" value="NZ_JAWVBH010000001.1"/>
</dbReference>
<feature type="transmembrane region" description="Helical" evidence="2">
    <location>
        <begin position="483"/>
        <end position="503"/>
    </location>
</feature>
<organism evidence="3 4">
    <name type="scientific">Staphylococcus shinii</name>
    <dbReference type="NCBI Taxonomy" id="2912228"/>
    <lineage>
        <taxon>Bacteria</taxon>
        <taxon>Bacillati</taxon>
        <taxon>Bacillota</taxon>
        <taxon>Bacilli</taxon>
        <taxon>Bacillales</taxon>
        <taxon>Staphylococcaceae</taxon>
        <taxon>Staphylococcus</taxon>
    </lineage>
</organism>
<feature type="transmembrane region" description="Helical" evidence="2">
    <location>
        <begin position="924"/>
        <end position="944"/>
    </location>
</feature>
<dbReference type="Pfam" id="PF00873">
    <property type="entry name" value="ACR_tran"/>
    <property type="match status" value="1"/>
</dbReference>
<reference evidence="3 4" key="1">
    <citation type="journal article" date="2016" name="Front. Microbiol.">
        <title>Comprehensive Phylogenetic Analysis of Bovine Non-aureus Staphylococci Species Based on Whole-Genome Sequencing.</title>
        <authorList>
            <person name="Naushad S."/>
            <person name="Barkema H.W."/>
            <person name="Luby C."/>
            <person name="Condas L.A."/>
            <person name="Nobrega D.B."/>
            <person name="Carson D.A."/>
            <person name="De Buck J."/>
        </authorList>
    </citation>
    <scope>NUCLEOTIDE SEQUENCE [LARGE SCALE GENOMIC DNA]</scope>
    <source>
        <strain evidence="3 4">SNUC 4554</strain>
    </source>
</reference>
<feature type="transmembrane region" description="Helical" evidence="2">
    <location>
        <begin position="573"/>
        <end position="592"/>
    </location>
</feature>
<feature type="compositionally biased region" description="Low complexity" evidence="1">
    <location>
        <begin position="281"/>
        <end position="297"/>
    </location>
</feature>
<dbReference type="SUPFAM" id="SSF82714">
    <property type="entry name" value="Multidrug efflux transporter AcrB TolC docking domain, DN and DC subdomains"/>
    <property type="match status" value="2"/>
</dbReference>
<dbReference type="AlphaFoldDB" id="A0A418IDQ2"/>
<dbReference type="PANTHER" id="PTHR32063">
    <property type="match status" value="1"/>
</dbReference>
<feature type="transmembrane region" description="Helical" evidence="2">
    <location>
        <begin position="379"/>
        <end position="402"/>
    </location>
</feature>
<evidence type="ECO:0000256" key="2">
    <source>
        <dbReference type="SAM" id="Phobius"/>
    </source>
</evidence>
<dbReference type="Gene3D" id="3.30.2090.10">
    <property type="entry name" value="Multidrug efflux transporter AcrB TolC docking domain, DN and DC subdomains"/>
    <property type="match status" value="3"/>
</dbReference>
<dbReference type="Gene3D" id="1.20.1640.10">
    <property type="entry name" value="Multidrug efflux transporter AcrB transmembrane domain"/>
    <property type="match status" value="3"/>
</dbReference>
<dbReference type="InterPro" id="IPR001036">
    <property type="entry name" value="Acrflvin-R"/>
</dbReference>
<feature type="transmembrane region" description="Helical" evidence="2">
    <location>
        <begin position="996"/>
        <end position="1015"/>
    </location>
</feature>
<dbReference type="Proteomes" id="UP000286317">
    <property type="component" value="Unassembled WGS sequence"/>
</dbReference>
<dbReference type="SUPFAM" id="SSF82866">
    <property type="entry name" value="Multidrug efflux transporter AcrB transmembrane domain"/>
    <property type="match status" value="2"/>
</dbReference>